<dbReference type="PANTHER" id="PTHR30024">
    <property type="entry name" value="ALIPHATIC SULFONATES-BINDING PROTEIN-RELATED"/>
    <property type="match status" value="1"/>
</dbReference>
<dbReference type="EMBL" id="BTPE01000002">
    <property type="protein sequence ID" value="GMQ32580.1"/>
    <property type="molecule type" value="Genomic_DNA"/>
</dbReference>
<feature type="domain" description="Ca3427-like PBP 2" evidence="4">
    <location>
        <begin position="106"/>
        <end position="180"/>
    </location>
</feature>
<protein>
    <submittedName>
        <fullName evidence="5">Substrate-binding domain-containing protein</fullName>
    </submittedName>
</protein>
<evidence type="ECO:0000313" key="6">
    <source>
        <dbReference type="Proteomes" id="UP001307705"/>
    </source>
</evidence>
<gene>
    <name evidence="5" type="ORF">Ataiwa_08520</name>
</gene>
<evidence type="ECO:0000313" key="5">
    <source>
        <dbReference type="EMBL" id="GMQ32580.1"/>
    </source>
</evidence>
<evidence type="ECO:0000256" key="1">
    <source>
        <dbReference type="ARBA" id="ARBA00004418"/>
    </source>
</evidence>
<dbReference type="PANTHER" id="PTHR30024:SF47">
    <property type="entry name" value="TAURINE-BINDING PERIPLASMIC PROTEIN"/>
    <property type="match status" value="1"/>
</dbReference>
<reference evidence="5 6" key="1">
    <citation type="submission" date="2023-08" db="EMBL/GenBank/DDBJ databases">
        <title>Draft genome sequence of Algoriphagus taiwanensis.</title>
        <authorList>
            <person name="Takatani N."/>
            <person name="Hosokawa M."/>
            <person name="Sawabe T."/>
        </authorList>
    </citation>
    <scope>NUCLEOTIDE SEQUENCE [LARGE SCALE GENOMIC DNA]</scope>
    <source>
        <strain evidence="5 6">JCM 19755</strain>
    </source>
</reference>
<comment type="subcellular location">
    <subcellularLocation>
        <location evidence="1">Periplasm</location>
    </subcellularLocation>
</comment>
<comment type="similarity">
    <text evidence="2">Belongs to the bacterial solute-binding protein SsuA/TauA family.</text>
</comment>
<keyword evidence="3" id="KW-0732">Signal</keyword>
<comment type="caution">
    <text evidence="5">The sequence shown here is derived from an EMBL/GenBank/DDBJ whole genome shotgun (WGS) entry which is preliminary data.</text>
</comment>
<evidence type="ECO:0000259" key="4">
    <source>
        <dbReference type="Pfam" id="PF22384"/>
    </source>
</evidence>
<dbReference type="Pfam" id="PF22384">
    <property type="entry name" value="PBP2_Ca3427_like"/>
    <property type="match status" value="1"/>
</dbReference>
<dbReference type="SUPFAM" id="SSF53850">
    <property type="entry name" value="Periplasmic binding protein-like II"/>
    <property type="match status" value="1"/>
</dbReference>
<name>A0ABQ6PZ39_9BACT</name>
<dbReference type="InterPro" id="IPR054364">
    <property type="entry name" value="Ca3427-like_PBP2"/>
</dbReference>
<dbReference type="RefSeq" id="WP_338227392.1">
    <property type="nucleotide sequence ID" value="NZ_BTPE01000002.1"/>
</dbReference>
<evidence type="ECO:0000256" key="3">
    <source>
        <dbReference type="ARBA" id="ARBA00022729"/>
    </source>
</evidence>
<dbReference type="Gene3D" id="3.40.190.10">
    <property type="entry name" value="Periplasmic binding protein-like II"/>
    <property type="match status" value="2"/>
</dbReference>
<evidence type="ECO:0000256" key="2">
    <source>
        <dbReference type="ARBA" id="ARBA00010742"/>
    </source>
</evidence>
<keyword evidence="6" id="KW-1185">Reference proteome</keyword>
<dbReference type="Proteomes" id="UP001307705">
    <property type="component" value="Unassembled WGS sequence"/>
</dbReference>
<proteinExistence type="inferred from homology"/>
<accession>A0ABQ6PZ39</accession>
<sequence length="290" mass="33062">MKTYRIVGVPEHFNFPFRLLAQRQPLKSEGITIEWTEESKGSGQMSKYLREGEVEMAILLTESFFKEVQDGNPILMAGFHVLSPLVWGIHVKPDLEAESISEIHNPHFLVSRMGSGSHLMAKVLAESAKWDSKSLTFEQIGNMDGAKEAFSKGNEGMFLWEKYTTAPEVKKHAMKRMGEVKSPWPCFVMVVSKKSLDEFPGIAQKVRDGIYSLIREVLAMEKVSQVLSEEYHLDQNDVDSWLVQTEWCQKPEISQSQMESIQDRLVHFDILDKKIPLGEFLLGDGISLRR</sequence>
<organism evidence="5 6">
    <name type="scientific">Algoriphagus taiwanensis</name>
    <dbReference type="NCBI Taxonomy" id="1445656"/>
    <lineage>
        <taxon>Bacteria</taxon>
        <taxon>Pseudomonadati</taxon>
        <taxon>Bacteroidota</taxon>
        <taxon>Cytophagia</taxon>
        <taxon>Cytophagales</taxon>
        <taxon>Cyclobacteriaceae</taxon>
        <taxon>Algoriphagus</taxon>
    </lineage>
</organism>